<proteinExistence type="predicted"/>
<keyword evidence="2" id="KW-1185">Reference proteome</keyword>
<name>A0A9D4JNW7_DREPO</name>
<gene>
    <name evidence="1" type="ORF">DPMN_144141</name>
</gene>
<organism evidence="1 2">
    <name type="scientific">Dreissena polymorpha</name>
    <name type="common">Zebra mussel</name>
    <name type="synonym">Mytilus polymorpha</name>
    <dbReference type="NCBI Taxonomy" id="45954"/>
    <lineage>
        <taxon>Eukaryota</taxon>
        <taxon>Metazoa</taxon>
        <taxon>Spiralia</taxon>
        <taxon>Lophotrochozoa</taxon>
        <taxon>Mollusca</taxon>
        <taxon>Bivalvia</taxon>
        <taxon>Autobranchia</taxon>
        <taxon>Heteroconchia</taxon>
        <taxon>Euheterodonta</taxon>
        <taxon>Imparidentia</taxon>
        <taxon>Neoheterodontei</taxon>
        <taxon>Myida</taxon>
        <taxon>Dreissenoidea</taxon>
        <taxon>Dreissenidae</taxon>
        <taxon>Dreissena</taxon>
    </lineage>
</organism>
<dbReference type="EMBL" id="JAIWYP010000006">
    <property type="protein sequence ID" value="KAH3815613.1"/>
    <property type="molecule type" value="Genomic_DNA"/>
</dbReference>
<accession>A0A9D4JNW7</accession>
<evidence type="ECO:0000313" key="1">
    <source>
        <dbReference type="EMBL" id="KAH3815613.1"/>
    </source>
</evidence>
<dbReference type="Proteomes" id="UP000828390">
    <property type="component" value="Unassembled WGS sequence"/>
</dbReference>
<comment type="caution">
    <text evidence="1">The sequence shown here is derived from an EMBL/GenBank/DDBJ whole genome shotgun (WGS) entry which is preliminary data.</text>
</comment>
<reference evidence="1" key="2">
    <citation type="submission" date="2020-11" db="EMBL/GenBank/DDBJ databases">
        <authorList>
            <person name="McCartney M.A."/>
            <person name="Auch B."/>
            <person name="Kono T."/>
            <person name="Mallez S."/>
            <person name="Becker A."/>
            <person name="Gohl D.M."/>
            <person name="Silverstein K.A.T."/>
            <person name="Koren S."/>
            <person name="Bechman K.B."/>
            <person name="Herman A."/>
            <person name="Abrahante J.E."/>
            <person name="Garbe J."/>
        </authorList>
    </citation>
    <scope>NUCLEOTIDE SEQUENCE</scope>
    <source>
        <strain evidence="1">Duluth1</strain>
        <tissue evidence="1">Whole animal</tissue>
    </source>
</reference>
<reference evidence="1" key="1">
    <citation type="journal article" date="2019" name="bioRxiv">
        <title>The Genome of the Zebra Mussel, Dreissena polymorpha: A Resource for Invasive Species Research.</title>
        <authorList>
            <person name="McCartney M.A."/>
            <person name="Auch B."/>
            <person name="Kono T."/>
            <person name="Mallez S."/>
            <person name="Zhang Y."/>
            <person name="Obille A."/>
            <person name="Becker A."/>
            <person name="Abrahante J.E."/>
            <person name="Garbe J."/>
            <person name="Badalamenti J.P."/>
            <person name="Herman A."/>
            <person name="Mangelson H."/>
            <person name="Liachko I."/>
            <person name="Sullivan S."/>
            <person name="Sone E.D."/>
            <person name="Koren S."/>
            <person name="Silverstein K.A.T."/>
            <person name="Beckman K.B."/>
            <person name="Gohl D.M."/>
        </authorList>
    </citation>
    <scope>NUCLEOTIDE SEQUENCE</scope>
    <source>
        <strain evidence="1">Duluth1</strain>
        <tissue evidence="1">Whole animal</tissue>
    </source>
</reference>
<protein>
    <submittedName>
        <fullName evidence="1">Uncharacterized protein</fullName>
    </submittedName>
</protein>
<evidence type="ECO:0000313" key="2">
    <source>
        <dbReference type="Proteomes" id="UP000828390"/>
    </source>
</evidence>
<sequence>MLKRTSMLSLEPIHTLAYDFFKKPTIVAVQLIAAHVVYRDAVLVTRRLTMCPAVRHINRMSICPDEVKRLQQIVGTYPENGAILIFINA</sequence>
<dbReference type="AlphaFoldDB" id="A0A9D4JNW7"/>